<sequence>MNKQNVGSYKMALPFFVLSEDVPSGDFLTGTCLGLCMKRAQQRPEDRPPIHLSAERKIFPFVSLLGKDLLVPATLRTYLQ</sequence>
<dbReference type="VEuPathDB" id="VectorBase:ISCI014624"/>
<dbReference type="AlphaFoldDB" id="B7QIR6"/>
<dbReference type="PaxDb" id="6945-B7QIR6"/>
<reference evidence="2" key="2">
    <citation type="submission" date="2020-05" db="UniProtKB">
        <authorList>
            <consortium name="EnsemblMetazoa"/>
        </authorList>
    </citation>
    <scope>IDENTIFICATION</scope>
    <source>
        <strain evidence="2">wikel</strain>
    </source>
</reference>
<reference evidence="1 3" key="1">
    <citation type="submission" date="2008-03" db="EMBL/GenBank/DDBJ databases">
        <title>Annotation of Ixodes scapularis.</title>
        <authorList>
            <consortium name="Ixodes scapularis Genome Project Consortium"/>
            <person name="Caler E."/>
            <person name="Hannick L.I."/>
            <person name="Bidwell S."/>
            <person name="Joardar V."/>
            <person name="Thiagarajan M."/>
            <person name="Amedeo P."/>
            <person name="Galinsky K.J."/>
            <person name="Schobel S."/>
            <person name="Inman J."/>
            <person name="Hostetler J."/>
            <person name="Miller J."/>
            <person name="Hammond M."/>
            <person name="Megy K."/>
            <person name="Lawson D."/>
            <person name="Kodira C."/>
            <person name="Sutton G."/>
            <person name="Meyer J."/>
            <person name="Hill C.A."/>
            <person name="Birren B."/>
            <person name="Nene V."/>
            <person name="Collins F."/>
            <person name="Alarcon-Chaidez F."/>
            <person name="Wikel S."/>
            <person name="Strausberg R."/>
        </authorList>
    </citation>
    <scope>NUCLEOTIDE SEQUENCE [LARGE SCALE GENOMIC DNA]</scope>
    <source>
        <strain evidence="3">Wikel</strain>
        <strain evidence="1">Wikel colony</strain>
    </source>
</reference>
<evidence type="ECO:0000313" key="3">
    <source>
        <dbReference type="Proteomes" id="UP000001555"/>
    </source>
</evidence>
<dbReference type="InParanoid" id="B7QIR6"/>
<protein>
    <submittedName>
        <fullName evidence="1 2">Uncharacterized protein</fullName>
    </submittedName>
</protein>
<dbReference type="HOGENOM" id="CLU_2592448_0_0_1"/>
<dbReference type="VEuPathDB" id="VectorBase:ISCW014624"/>
<dbReference type="EMBL" id="DS947568">
    <property type="protein sequence ID" value="EEC18738.1"/>
    <property type="molecule type" value="Genomic_DNA"/>
</dbReference>
<dbReference type="EMBL" id="ABJB010830550">
    <property type="status" value="NOT_ANNOTATED_CDS"/>
    <property type="molecule type" value="Genomic_DNA"/>
</dbReference>
<dbReference type="EnsemblMetazoa" id="ISCW014624-RA">
    <property type="protein sequence ID" value="ISCW014624-PA"/>
    <property type="gene ID" value="ISCW014624"/>
</dbReference>
<accession>B7QIR6</accession>
<dbReference type="Proteomes" id="UP000001555">
    <property type="component" value="Unassembled WGS sequence"/>
</dbReference>
<gene>
    <name evidence="1" type="ORF">IscW_ISCW014624</name>
</gene>
<evidence type="ECO:0000313" key="2">
    <source>
        <dbReference type="EnsemblMetazoa" id="ISCW014624-PA"/>
    </source>
</evidence>
<keyword evidence="3" id="KW-1185">Reference proteome</keyword>
<name>B7QIR6_IXOSC</name>
<organism>
    <name type="scientific">Ixodes scapularis</name>
    <name type="common">Black-legged tick</name>
    <name type="synonym">Deer tick</name>
    <dbReference type="NCBI Taxonomy" id="6945"/>
    <lineage>
        <taxon>Eukaryota</taxon>
        <taxon>Metazoa</taxon>
        <taxon>Ecdysozoa</taxon>
        <taxon>Arthropoda</taxon>
        <taxon>Chelicerata</taxon>
        <taxon>Arachnida</taxon>
        <taxon>Acari</taxon>
        <taxon>Parasitiformes</taxon>
        <taxon>Ixodida</taxon>
        <taxon>Ixodoidea</taxon>
        <taxon>Ixodidae</taxon>
        <taxon>Ixodinae</taxon>
        <taxon>Ixodes</taxon>
    </lineage>
</organism>
<evidence type="ECO:0000313" key="1">
    <source>
        <dbReference type="EMBL" id="EEC18738.1"/>
    </source>
</evidence>
<proteinExistence type="predicted"/>